<accession>A0A0M3I0Z6</accession>
<keyword evidence="1" id="KW-1185">Reference proteome</keyword>
<name>A0A0M3I0Z6_ASCLU</name>
<evidence type="ECO:0000313" key="2">
    <source>
        <dbReference type="WBParaSite" id="ALUE_0000988101-mRNA-1"/>
    </source>
</evidence>
<dbReference type="WBParaSite" id="ALUE_0000988101-mRNA-1">
    <property type="protein sequence ID" value="ALUE_0000988101-mRNA-1"/>
    <property type="gene ID" value="ALUE_0000988101"/>
</dbReference>
<organism evidence="1 2">
    <name type="scientific">Ascaris lumbricoides</name>
    <name type="common">Giant roundworm</name>
    <dbReference type="NCBI Taxonomy" id="6252"/>
    <lineage>
        <taxon>Eukaryota</taxon>
        <taxon>Metazoa</taxon>
        <taxon>Ecdysozoa</taxon>
        <taxon>Nematoda</taxon>
        <taxon>Chromadorea</taxon>
        <taxon>Rhabditida</taxon>
        <taxon>Spirurina</taxon>
        <taxon>Ascaridomorpha</taxon>
        <taxon>Ascaridoidea</taxon>
        <taxon>Ascarididae</taxon>
        <taxon>Ascaris</taxon>
    </lineage>
</organism>
<evidence type="ECO:0000313" key="1">
    <source>
        <dbReference type="Proteomes" id="UP000036681"/>
    </source>
</evidence>
<reference evidence="2" key="1">
    <citation type="submission" date="2017-02" db="UniProtKB">
        <authorList>
            <consortium name="WormBaseParasite"/>
        </authorList>
    </citation>
    <scope>IDENTIFICATION</scope>
</reference>
<proteinExistence type="predicted"/>
<protein>
    <submittedName>
        <fullName evidence="2">Ovule protein</fullName>
    </submittedName>
</protein>
<dbReference type="AlphaFoldDB" id="A0A0M3I0Z6"/>
<sequence length="74" mass="8878">MQRVALFETNLWFLINRRRYPTRLKTSCFRLLLTSRIHHHITLALAHIFYRYAQIIPTKPNKGNITDISHLFEA</sequence>
<dbReference type="Proteomes" id="UP000036681">
    <property type="component" value="Unplaced"/>
</dbReference>